<dbReference type="Gene3D" id="1.20.5.220">
    <property type="match status" value="1"/>
</dbReference>
<dbReference type="RefSeq" id="XP_032824841.1">
    <property type="nucleotide sequence ID" value="XM_032968950.1"/>
</dbReference>
<reference evidence="3" key="1">
    <citation type="submission" date="2025-08" db="UniProtKB">
        <authorList>
            <consortium name="RefSeq"/>
        </authorList>
    </citation>
    <scope>IDENTIFICATION</scope>
    <source>
        <tissue evidence="3">Sperm</tissue>
    </source>
</reference>
<dbReference type="PANTHER" id="PTHR15420">
    <property type="entry name" value="UBIQUINOL-CYTOCHROME C REDUCTASE COMPLEX 6.4 KD PROTEIN"/>
    <property type="match status" value="1"/>
</dbReference>
<organism evidence="2 3">
    <name type="scientific">Petromyzon marinus</name>
    <name type="common">Sea lamprey</name>
    <dbReference type="NCBI Taxonomy" id="7757"/>
    <lineage>
        <taxon>Eukaryota</taxon>
        <taxon>Metazoa</taxon>
        <taxon>Chordata</taxon>
        <taxon>Craniata</taxon>
        <taxon>Vertebrata</taxon>
        <taxon>Cyclostomata</taxon>
        <taxon>Hyperoartia</taxon>
        <taxon>Petromyzontiformes</taxon>
        <taxon>Petromyzontidae</taxon>
        <taxon>Petromyzon</taxon>
    </lineage>
</organism>
<dbReference type="Proteomes" id="UP001318040">
    <property type="component" value="Chromosome 40"/>
</dbReference>
<evidence type="ECO:0000313" key="2">
    <source>
        <dbReference type="Proteomes" id="UP001318040"/>
    </source>
</evidence>
<dbReference type="SUPFAM" id="SSF81518">
    <property type="entry name" value="Subunit XI (6.4 kDa protein) of cytochrome bc1 complex (Ubiquinol-cytochrome c reductase)"/>
    <property type="match status" value="1"/>
</dbReference>
<proteinExistence type="predicted"/>
<dbReference type="InterPro" id="IPR029027">
    <property type="entry name" value="Single_a-helix_sf"/>
</dbReference>
<keyword evidence="2" id="KW-1185">Reference proteome</keyword>
<evidence type="ECO:0000313" key="3">
    <source>
        <dbReference type="RefSeq" id="XP_032824841.1"/>
    </source>
</evidence>
<keyword evidence="1" id="KW-1133">Transmembrane helix</keyword>
<evidence type="ECO:0000256" key="1">
    <source>
        <dbReference type="SAM" id="Phobius"/>
    </source>
</evidence>
<sequence>MVSSVVAKLLGPSLAQGLKLWIPSGATWGGVCGVTLVYLTDWRLILDYVPYVNGKFSEKD</sequence>
<dbReference type="CTD" id="10975"/>
<name>A0AAJ7X861_PETMA</name>
<dbReference type="PANTHER" id="PTHR15420:SF2">
    <property type="entry name" value="CYTOCHROME B-C1 COMPLEX SUBUNIT 10"/>
    <property type="match status" value="1"/>
</dbReference>
<dbReference type="GO" id="GO:0006122">
    <property type="term" value="P:mitochondrial electron transport, ubiquinol to cytochrome c"/>
    <property type="evidence" value="ECO:0007669"/>
    <property type="project" value="InterPro"/>
</dbReference>
<gene>
    <name evidence="3" type="primary">LOC116950842</name>
</gene>
<keyword evidence="1" id="KW-0472">Membrane</keyword>
<dbReference type="GO" id="GO:0005743">
    <property type="term" value="C:mitochondrial inner membrane"/>
    <property type="evidence" value="ECO:0007669"/>
    <property type="project" value="TreeGrafter"/>
</dbReference>
<dbReference type="AlphaFoldDB" id="A0AAJ7X861"/>
<dbReference type="KEGG" id="pmrn:116950842"/>
<dbReference type="InterPro" id="IPR015089">
    <property type="entry name" value="UQCR"/>
</dbReference>
<feature type="transmembrane region" description="Helical" evidence="1">
    <location>
        <begin position="20"/>
        <end position="39"/>
    </location>
</feature>
<dbReference type="GeneID" id="116950842"/>
<keyword evidence="1" id="KW-0812">Transmembrane</keyword>
<dbReference type="Pfam" id="PF08997">
    <property type="entry name" value="UCR_6-4kD"/>
    <property type="match status" value="1"/>
</dbReference>
<accession>A0AAJ7X861</accession>
<protein>
    <submittedName>
        <fullName evidence="3">Cytochrome b-c1 complex subunit 10</fullName>
    </submittedName>
</protein>